<reference evidence="2 3" key="1">
    <citation type="submission" date="2020-07" db="EMBL/GenBank/DDBJ databases">
        <title>Comparative genomics of pyrophilous fungi reveals a link between fire events and developmental genes.</title>
        <authorList>
            <consortium name="DOE Joint Genome Institute"/>
            <person name="Steindorff A.S."/>
            <person name="Carver A."/>
            <person name="Calhoun S."/>
            <person name="Stillman K."/>
            <person name="Liu H."/>
            <person name="Lipzen A."/>
            <person name="Pangilinan J."/>
            <person name="Labutti K."/>
            <person name="Bruns T.D."/>
            <person name="Grigoriev I.V."/>
        </authorList>
    </citation>
    <scope>NUCLEOTIDE SEQUENCE [LARGE SCALE GENOMIC DNA]</scope>
    <source>
        <strain evidence="2 3">CBS 144469</strain>
    </source>
</reference>
<accession>A0A8H6H685</accession>
<sequence>MADIATQHHDTLQRCGDEERDRDSALAETHMDEALSTLRPRVVGSMVDKLSEPISEDEVRNALKQVPNGKAPGLDGLPVEIWKKLDLEYCVAVKAGRGETAFNAVGVLTAIFNDIEENGIVPGTGFAE</sequence>
<dbReference type="AlphaFoldDB" id="A0A8H6H685"/>
<dbReference type="Proteomes" id="UP000521943">
    <property type="component" value="Unassembled WGS sequence"/>
</dbReference>
<keyword evidence="3" id="KW-1185">Reference proteome</keyword>
<gene>
    <name evidence="2" type="ORF">DFP72DRAFT_791785</name>
</gene>
<feature type="region of interest" description="Disordered" evidence="1">
    <location>
        <begin position="1"/>
        <end position="25"/>
    </location>
</feature>
<comment type="caution">
    <text evidence="2">The sequence shown here is derived from an EMBL/GenBank/DDBJ whole genome shotgun (WGS) entry which is preliminary data.</text>
</comment>
<proteinExistence type="predicted"/>
<organism evidence="2 3">
    <name type="scientific">Ephemerocybe angulata</name>
    <dbReference type="NCBI Taxonomy" id="980116"/>
    <lineage>
        <taxon>Eukaryota</taxon>
        <taxon>Fungi</taxon>
        <taxon>Dikarya</taxon>
        <taxon>Basidiomycota</taxon>
        <taxon>Agaricomycotina</taxon>
        <taxon>Agaricomycetes</taxon>
        <taxon>Agaricomycetidae</taxon>
        <taxon>Agaricales</taxon>
        <taxon>Agaricineae</taxon>
        <taxon>Psathyrellaceae</taxon>
        <taxon>Ephemerocybe</taxon>
    </lineage>
</organism>
<evidence type="ECO:0000313" key="3">
    <source>
        <dbReference type="Proteomes" id="UP000521943"/>
    </source>
</evidence>
<protein>
    <recommendedName>
        <fullName evidence="4">Reverse transcriptase</fullName>
    </recommendedName>
</protein>
<name>A0A8H6H685_9AGAR</name>
<dbReference type="OrthoDB" id="3067660at2759"/>
<feature type="non-terminal residue" evidence="2">
    <location>
        <position position="128"/>
    </location>
</feature>
<evidence type="ECO:0008006" key="4">
    <source>
        <dbReference type="Google" id="ProtNLM"/>
    </source>
</evidence>
<evidence type="ECO:0000256" key="1">
    <source>
        <dbReference type="SAM" id="MobiDB-lite"/>
    </source>
</evidence>
<evidence type="ECO:0000313" key="2">
    <source>
        <dbReference type="EMBL" id="KAF6741174.1"/>
    </source>
</evidence>
<dbReference type="EMBL" id="JACGCI010000278">
    <property type="protein sequence ID" value="KAF6741174.1"/>
    <property type="molecule type" value="Genomic_DNA"/>
</dbReference>